<feature type="non-terminal residue" evidence="2">
    <location>
        <position position="1"/>
    </location>
</feature>
<evidence type="ECO:0000313" key="2">
    <source>
        <dbReference type="EMBL" id="GMT35649.1"/>
    </source>
</evidence>
<feature type="transmembrane region" description="Helical" evidence="1">
    <location>
        <begin position="12"/>
        <end position="32"/>
    </location>
</feature>
<keyword evidence="1" id="KW-1133">Transmembrane helix</keyword>
<keyword evidence="3" id="KW-1185">Reference proteome</keyword>
<reference evidence="2" key="1">
    <citation type="submission" date="2023-10" db="EMBL/GenBank/DDBJ databases">
        <title>Genome assembly of Pristionchus species.</title>
        <authorList>
            <person name="Yoshida K."/>
            <person name="Sommer R.J."/>
        </authorList>
    </citation>
    <scope>NUCLEOTIDE SEQUENCE</scope>
    <source>
        <strain evidence="2">RS5133</strain>
    </source>
</reference>
<protein>
    <submittedName>
        <fullName evidence="2">Uncharacterized protein</fullName>
    </submittedName>
</protein>
<comment type="caution">
    <text evidence="2">The sequence shown here is derived from an EMBL/GenBank/DDBJ whole genome shotgun (WGS) entry which is preliminary data.</text>
</comment>
<evidence type="ECO:0000313" key="3">
    <source>
        <dbReference type="Proteomes" id="UP001432322"/>
    </source>
</evidence>
<sequence length="256" mass="26924">SGESRIDVVSLVIMRMLSMEVVIVMIVVRMMMNQFLSQLTKNVLEMIDLRSASGAALQESFLFSSRSSLGQTEFASTLDCLILGGIDSNSLSLLVSDEETTGGSLHHSSEESVVLSLLVTLRLSVDLTLKESGGVSLSLSDGKSSSVAVCEATLVANSVHLLESGGAIAGSVPVMSMMMSKMVVVMVMMVVVIIVIMIVVVSMASESISSEDGNGNGNVGILLTVDYVSLVVDIGILCPCSGCNYEEKSDEGCTHP</sequence>
<feature type="non-terminal residue" evidence="2">
    <location>
        <position position="256"/>
    </location>
</feature>
<proteinExistence type="predicted"/>
<dbReference type="Proteomes" id="UP001432322">
    <property type="component" value="Unassembled WGS sequence"/>
</dbReference>
<accession>A0AAV5X1K1</accession>
<dbReference type="AlphaFoldDB" id="A0AAV5X1K1"/>
<name>A0AAV5X1K1_9BILA</name>
<evidence type="ECO:0000256" key="1">
    <source>
        <dbReference type="SAM" id="Phobius"/>
    </source>
</evidence>
<keyword evidence="1" id="KW-0472">Membrane</keyword>
<gene>
    <name evidence="2" type="ORF">PFISCL1PPCAC_26946</name>
</gene>
<organism evidence="2 3">
    <name type="scientific">Pristionchus fissidentatus</name>
    <dbReference type="NCBI Taxonomy" id="1538716"/>
    <lineage>
        <taxon>Eukaryota</taxon>
        <taxon>Metazoa</taxon>
        <taxon>Ecdysozoa</taxon>
        <taxon>Nematoda</taxon>
        <taxon>Chromadorea</taxon>
        <taxon>Rhabditida</taxon>
        <taxon>Rhabditina</taxon>
        <taxon>Diplogasteromorpha</taxon>
        <taxon>Diplogasteroidea</taxon>
        <taxon>Neodiplogasteridae</taxon>
        <taxon>Pristionchus</taxon>
    </lineage>
</organism>
<keyword evidence="1" id="KW-0812">Transmembrane</keyword>
<feature type="transmembrane region" description="Helical" evidence="1">
    <location>
        <begin position="183"/>
        <end position="204"/>
    </location>
</feature>
<dbReference type="EMBL" id="BTSY01000007">
    <property type="protein sequence ID" value="GMT35649.1"/>
    <property type="molecule type" value="Genomic_DNA"/>
</dbReference>